<organism evidence="1 2">
    <name type="scientific">Mucilaginibacter ginsenosidivorans</name>
    <dbReference type="NCBI Taxonomy" id="398053"/>
    <lineage>
        <taxon>Bacteria</taxon>
        <taxon>Pseudomonadati</taxon>
        <taxon>Bacteroidota</taxon>
        <taxon>Sphingobacteriia</taxon>
        <taxon>Sphingobacteriales</taxon>
        <taxon>Sphingobacteriaceae</taxon>
        <taxon>Mucilaginibacter</taxon>
    </lineage>
</organism>
<name>A0A5B8UVN2_9SPHI</name>
<reference evidence="1 2" key="1">
    <citation type="journal article" date="2017" name="Curr. Microbiol.">
        <title>Mucilaginibacter ginsenosidivorans sp. nov., Isolated from Soil of Ginseng Field.</title>
        <authorList>
            <person name="Kim M.M."/>
            <person name="Siddiqi M.Z."/>
            <person name="Im W.T."/>
        </authorList>
    </citation>
    <scope>NUCLEOTIDE SEQUENCE [LARGE SCALE GENOMIC DNA]</scope>
    <source>
        <strain evidence="1 2">Gsoil 3017</strain>
    </source>
</reference>
<evidence type="ECO:0000313" key="1">
    <source>
        <dbReference type="EMBL" id="QEC62496.1"/>
    </source>
</evidence>
<dbReference type="KEGG" id="mgin:FRZ54_07810"/>
<keyword evidence="2" id="KW-1185">Reference proteome</keyword>
<dbReference type="Proteomes" id="UP000321479">
    <property type="component" value="Chromosome"/>
</dbReference>
<sequence>MKKQILWTIMFAGCSFTGFSQVLLEDKQGDQIANNAPVYTQTAGADRGINTVLIKLNTGDQSLGFDYIVSSKSFDPSNYRIHEFSVKAKPTDGAAAVLNNGQFSPGLKFNYSLTQVSLFADQSAFTDWGGVTIAYVIDKYSLYKKDLAFAGQVYSQSFKGLSIALNYNALIKSRWIFNAHFGYARTSNYGALNTVNIQDISSITDPETMVIRQTVKSKTAKEGVYKEGDSYPLMIALTKATTTDAPGSASVAKLRLGYTVYLKSIMSAGKPETNAGLLFFLTKQNKSGIRAPVFGLDVQAQDPFDVHRVNNGLQNRLAIGFTTVFTL</sequence>
<dbReference type="OrthoDB" id="1412164at2"/>
<dbReference type="AlphaFoldDB" id="A0A5B8UVN2"/>
<gene>
    <name evidence="1" type="ORF">FRZ54_07810</name>
</gene>
<accession>A0A5B8UVN2</accession>
<dbReference type="RefSeq" id="WP_147031073.1">
    <property type="nucleotide sequence ID" value="NZ_CP042436.1"/>
</dbReference>
<evidence type="ECO:0000313" key="2">
    <source>
        <dbReference type="Proteomes" id="UP000321479"/>
    </source>
</evidence>
<protein>
    <submittedName>
        <fullName evidence="1">Uncharacterized protein</fullName>
    </submittedName>
</protein>
<proteinExistence type="predicted"/>
<dbReference type="EMBL" id="CP042436">
    <property type="protein sequence ID" value="QEC62496.1"/>
    <property type="molecule type" value="Genomic_DNA"/>
</dbReference>